<feature type="binding site" evidence="11">
    <location>
        <begin position="174"/>
        <end position="176"/>
    </location>
    <ligand>
        <name>NADP(+)</name>
        <dbReference type="ChEBI" id="CHEBI:58349"/>
    </ligand>
</feature>
<dbReference type="InterPro" id="IPR020631">
    <property type="entry name" value="THF_DH/CycHdrlase_NAD-bd_dom"/>
</dbReference>
<evidence type="ECO:0000256" key="10">
    <source>
        <dbReference type="ARBA" id="ARBA00023268"/>
    </source>
</evidence>
<comment type="pathway">
    <text evidence="1 11">One-carbon metabolism; tetrahydrofolate interconversion.</text>
</comment>
<comment type="catalytic activity">
    <reaction evidence="11">
        <text>(6R)-5,10-methylene-5,6,7,8-tetrahydrofolate + NADP(+) = (6R)-5,10-methenyltetrahydrofolate + NADPH</text>
        <dbReference type="Rhea" id="RHEA:22812"/>
        <dbReference type="ChEBI" id="CHEBI:15636"/>
        <dbReference type="ChEBI" id="CHEBI:57455"/>
        <dbReference type="ChEBI" id="CHEBI:57783"/>
        <dbReference type="ChEBI" id="CHEBI:58349"/>
        <dbReference type="EC" id="1.5.1.5"/>
    </reaction>
</comment>
<reference evidence="15" key="1">
    <citation type="journal article" date="2019" name="Int. J. Syst. Evol. Microbiol.">
        <title>The Global Catalogue of Microorganisms (GCM) 10K type strain sequencing project: providing services to taxonomists for standard genome sequencing and annotation.</title>
        <authorList>
            <consortium name="The Broad Institute Genomics Platform"/>
            <consortium name="The Broad Institute Genome Sequencing Center for Infectious Disease"/>
            <person name="Wu L."/>
            <person name="Ma J."/>
        </authorList>
    </citation>
    <scope>NUCLEOTIDE SEQUENCE [LARGE SCALE GENOMIC DNA]</scope>
    <source>
        <strain evidence="15">JCM 17924</strain>
    </source>
</reference>
<keyword evidence="4 11" id="KW-0658">Purine biosynthesis</keyword>
<keyword evidence="5 11" id="KW-0378">Hydrolase</keyword>
<feature type="binding site" evidence="11">
    <location>
        <position position="244"/>
    </location>
    <ligand>
        <name>NADP(+)</name>
        <dbReference type="ChEBI" id="CHEBI:58349"/>
    </ligand>
</feature>
<dbReference type="HAMAP" id="MF_01576">
    <property type="entry name" value="THF_DHG_CYH"/>
    <property type="match status" value="1"/>
</dbReference>
<comment type="subunit">
    <text evidence="11">Homodimer.</text>
</comment>
<proteinExistence type="inferred from homology"/>
<evidence type="ECO:0000256" key="8">
    <source>
        <dbReference type="ARBA" id="ARBA00023102"/>
    </source>
</evidence>
<dbReference type="PANTHER" id="PTHR48099">
    <property type="entry name" value="C-1-TETRAHYDROFOLATE SYNTHASE, CYTOPLASMIC-RELATED"/>
    <property type="match status" value="1"/>
</dbReference>
<dbReference type="Pfam" id="PF02882">
    <property type="entry name" value="THF_DHG_CYH_C"/>
    <property type="match status" value="1"/>
</dbReference>
<dbReference type="InterPro" id="IPR020630">
    <property type="entry name" value="THF_DH/CycHdrlase_cat_dom"/>
</dbReference>
<evidence type="ECO:0000259" key="12">
    <source>
        <dbReference type="Pfam" id="PF00763"/>
    </source>
</evidence>
<evidence type="ECO:0000256" key="2">
    <source>
        <dbReference type="ARBA" id="ARBA00022563"/>
    </source>
</evidence>
<accession>A0ABP8J900</accession>
<feature type="domain" description="Tetrahydrofolate dehydrogenase/cyclohydrolase NAD(P)-binding" evidence="13">
    <location>
        <begin position="148"/>
        <end position="298"/>
    </location>
</feature>
<evidence type="ECO:0000256" key="9">
    <source>
        <dbReference type="ARBA" id="ARBA00023167"/>
    </source>
</evidence>
<dbReference type="InterPro" id="IPR046346">
    <property type="entry name" value="Aminoacid_DH-like_N_sf"/>
</dbReference>
<name>A0ABP8J900_9BACT</name>
<keyword evidence="8 11" id="KW-0368">Histidine biosynthesis</keyword>
<comment type="function">
    <text evidence="11">Catalyzes the oxidation of 5,10-methylenetetrahydrofolate to 5,10-methenyltetrahydrofolate and then the hydrolysis of 5,10-methenyltetrahydrofolate to 10-formyltetrahydrofolate.</text>
</comment>
<dbReference type="Pfam" id="PF00763">
    <property type="entry name" value="THF_DHG_CYH"/>
    <property type="match status" value="1"/>
</dbReference>
<organism evidence="14 15">
    <name type="scientific">Hymenobacter koreensis</name>
    <dbReference type="NCBI Taxonomy" id="1084523"/>
    <lineage>
        <taxon>Bacteria</taxon>
        <taxon>Pseudomonadati</taxon>
        <taxon>Bacteroidota</taxon>
        <taxon>Cytophagia</taxon>
        <taxon>Cytophagales</taxon>
        <taxon>Hymenobacteraceae</taxon>
        <taxon>Hymenobacter</taxon>
    </lineage>
</organism>
<sequence>MTTAPEAATTFRLIDGKKTAEDIKSEIAQEVEKLRAAGRKIPHLAAILVGHDGGSETYVRNKVLACQAVGFGSTLLRYEEDITEADLLAKVAELNQDPEIDGFIVQLPLPAHISSQKVIEAIRPEKDVDGFHPMNIGRMVAGLPSLLPATPSGIVELLRRYNLVTDGKHCVVIGRSNIVGTPVSILLAKNLEPGNCTVTLCHSRTQDLPSITRTADILVAALGRPGFVTADMVSPGAVVIDVGTTRVPDESKKAGWALRGDVNFDEVAPLCSYITPVPGGVGPMTIAMLLQNTLRAATGEVYPRK</sequence>
<evidence type="ECO:0000256" key="4">
    <source>
        <dbReference type="ARBA" id="ARBA00022755"/>
    </source>
</evidence>
<keyword evidence="7 11" id="KW-0560">Oxidoreductase</keyword>
<evidence type="ECO:0000313" key="15">
    <source>
        <dbReference type="Proteomes" id="UP001500454"/>
    </source>
</evidence>
<dbReference type="InterPro" id="IPR020867">
    <property type="entry name" value="THF_DH/CycHdrlase_CS"/>
</dbReference>
<feature type="domain" description="Tetrahydrofolate dehydrogenase/cyclohydrolase catalytic" evidence="12">
    <location>
        <begin position="14"/>
        <end position="129"/>
    </location>
</feature>
<dbReference type="SUPFAM" id="SSF53223">
    <property type="entry name" value="Aminoacid dehydrogenase-like, N-terminal domain"/>
    <property type="match status" value="1"/>
</dbReference>
<evidence type="ECO:0000259" key="13">
    <source>
        <dbReference type="Pfam" id="PF02882"/>
    </source>
</evidence>
<dbReference type="PROSITE" id="PS00766">
    <property type="entry name" value="THF_DHG_CYH_1"/>
    <property type="match status" value="1"/>
</dbReference>
<dbReference type="EMBL" id="BAABHA010000010">
    <property type="protein sequence ID" value="GAA4386789.1"/>
    <property type="molecule type" value="Genomic_DNA"/>
</dbReference>
<comment type="caution">
    <text evidence="11">Lacks conserved residue(s) required for the propagation of feature annotation.</text>
</comment>
<dbReference type="SUPFAM" id="SSF51735">
    <property type="entry name" value="NAD(P)-binding Rossmann-fold domains"/>
    <property type="match status" value="1"/>
</dbReference>
<dbReference type="CDD" id="cd01080">
    <property type="entry name" value="NAD_bind_m-THF_DH_Cyclohyd"/>
    <property type="match status" value="1"/>
</dbReference>
<keyword evidence="6 11" id="KW-0521">NADP</keyword>
<evidence type="ECO:0000313" key="14">
    <source>
        <dbReference type="EMBL" id="GAA4386789.1"/>
    </source>
</evidence>
<dbReference type="Gene3D" id="3.40.50.10860">
    <property type="entry name" value="Leucine Dehydrogenase, chain A, domain 1"/>
    <property type="match status" value="1"/>
</dbReference>
<evidence type="ECO:0000256" key="6">
    <source>
        <dbReference type="ARBA" id="ARBA00022857"/>
    </source>
</evidence>
<evidence type="ECO:0000256" key="11">
    <source>
        <dbReference type="HAMAP-Rule" id="MF_01576"/>
    </source>
</evidence>
<keyword evidence="3 11" id="KW-0028">Amino-acid biosynthesis</keyword>
<dbReference type="Gene3D" id="3.40.50.720">
    <property type="entry name" value="NAD(P)-binding Rossmann-like Domain"/>
    <property type="match status" value="1"/>
</dbReference>
<evidence type="ECO:0000256" key="3">
    <source>
        <dbReference type="ARBA" id="ARBA00022605"/>
    </source>
</evidence>
<keyword evidence="9 11" id="KW-0486">Methionine biosynthesis</keyword>
<dbReference type="EC" id="1.5.1.5" evidence="11"/>
<dbReference type="RefSeq" id="WP_345225873.1">
    <property type="nucleotide sequence ID" value="NZ_BAABHA010000010.1"/>
</dbReference>
<gene>
    <name evidence="11 14" type="primary">folD</name>
    <name evidence="14" type="ORF">GCM10023186_31790</name>
</gene>
<comment type="catalytic activity">
    <reaction evidence="11">
        <text>(6R)-5,10-methenyltetrahydrofolate + H2O = (6R)-10-formyltetrahydrofolate + H(+)</text>
        <dbReference type="Rhea" id="RHEA:23700"/>
        <dbReference type="ChEBI" id="CHEBI:15377"/>
        <dbReference type="ChEBI" id="CHEBI:15378"/>
        <dbReference type="ChEBI" id="CHEBI:57455"/>
        <dbReference type="ChEBI" id="CHEBI:195366"/>
        <dbReference type="EC" id="3.5.4.9"/>
    </reaction>
</comment>
<comment type="similarity">
    <text evidence="11">Belongs to the tetrahydrofolate dehydrogenase/cyclohydrolase family.</text>
</comment>
<dbReference type="PRINTS" id="PR00085">
    <property type="entry name" value="THFDHDRGNASE"/>
</dbReference>
<keyword evidence="10 11" id="KW-0511">Multifunctional enzyme</keyword>
<evidence type="ECO:0000256" key="7">
    <source>
        <dbReference type="ARBA" id="ARBA00023002"/>
    </source>
</evidence>
<comment type="caution">
    <text evidence="14">The sequence shown here is derived from an EMBL/GenBank/DDBJ whole genome shotgun (WGS) entry which is preliminary data.</text>
</comment>
<dbReference type="EC" id="3.5.4.9" evidence="11"/>
<dbReference type="InterPro" id="IPR000672">
    <property type="entry name" value="THF_DH/CycHdrlase"/>
</dbReference>
<dbReference type="PROSITE" id="PS00767">
    <property type="entry name" value="THF_DHG_CYH_2"/>
    <property type="match status" value="1"/>
</dbReference>
<protein>
    <recommendedName>
        <fullName evidence="11">Bifunctional protein FolD</fullName>
    </recommendedName>
    <domain>
        <recommendedName>
            <fullName evidence="11">Methylenetetrahydrofolate dehydrogenase</fullName>
            <ecNumber evidence="11">1.5.1.5</ecNumber>
        </recommendedName>
    </domain>
    <domain>
        <recommendedName>
            <fullName evidence="11">Methenyltetrahydrofolate cyclohydrolase</fullName>
            <ecNumber evidence="11">3.5.4.9</ecNumber>
        </recommendedName>
    </domain>
</protein>
<keyword evidence="2 11" id="KW-0554">One-carbon metabolism</keyword>
<keyword evidence="15" id="KW-1185">Reference proteome</keyword>
<evidence type="ECO:0000256" key="1">
    <source>
        <dbReference type="ARBA" id="ARBA00004777"/>
    </source>
</evidence>
<dbReference type="InterPro" id="IPR036291">
    <property type="entry name" value="NAD(P)-bd_dom_sf"/>
</dbReference>
<dbReference type="PANTHER" id="PTHR48099:SF5">
    <property type="entry name" value="C-1-TETRAHYDROFOLATE SYNTHASE, CYTOPLASMIC"/>
    <property type="match status" value="1"/>
</dbReference>
<dbReference type="Proteomes" id="UP001500454">
    <property type="component" value="Unassembled WGS sequence"/>
</dbReference>
<evidence type="ECO:0000256" key="5">
    <source>
        <dbReference type="ARBA" id="ARBA00022801"/>
    </source>
</evidence>